<proteinExistence type="predicted"/>
<dbReference type="Proteomes" id="UP000319383">
    <property type="component" value="Chromosome"/>
</dbReference>
<dbReference type="AlphaFoldDB" id="A0A517ZV04"/>
<dbReference type="Gene3D" id="2.60.450.10">
    <property type="entry name" value="Lipopolysaccharide (LPS) transport protein A like domain"/>
    <property type="match status" value="1"/>
</dbReference>
<keyword evidence="3" id="KW-1185">Reference proteome</keyword>
<reference evidence="2 3" key="1">
    <citation type="submission" date="2019-02" db="EMBL/GenBank/DDBJ databases">
        <title>Deep-cultivation of Planctomycetes and their phenomic and genomic characterization uncovers novel biology.</title>
        <authorList>
            <person name="Wiegand S."/>
            <person name="Jogler M."/>
            <person name="Boedeker C."/>
            <person name="Pinto D."/>
            <person name="Vollmers J."/>
            <person name="Rivas-Marin E."/>
            <person name="Kohn T."/>
            <person name="Peeters S.H."/>
            <person name="Heuer A."/>
            <person name="Rast P."/>
            <person name="Oberbeckmann S."/>
            <person name="Bunk B."/>
            <person name="Jeske O."/>
            <person name="Meyerdierks A."/>
            <person name="Storesund J.E."/>
            <person name="Kallscheuer N."/>
            <person name="Luecker S."/>
            <person name="Lage O.M."/>
            <person name="Pohl T."/>
            <person name="Merkel B.J."/>
            <person name="Hornburger P."/>
            <person name="Mueller R.-W."/>
            <person name="Bruemmer F."/>
            <person name="Labrenz M."/>
            <person name="Spormann A.M."/>
            <person name="Op den Camp H."/>
            <person name="Overmann J."/>
            <person name="Amann R."/>
            <person name="Jetten M.S.M."/>
            <person name="Mascher T."/>
            <person name="Medema M.H."/>
            <person name="Devos D.P."/>
            <person name="Kaster A.-K."/>
            <person name="Ovreas L."/>
            <person name="Rohde M."/>
            <person name="Galperin M.Y."/>
            <person name="Jogler C."/>
        </authorList>
    </citation>
    <scope>NUCLEOTIDE SEQUENCE [LARGE SCALE GENOMIC DNA]</scope>
    <source>
        <strain evidence="2 3">Mal52</strain>
    </source>
</reference>
<evidence type="ECO:0000256" key="1">
    <source>
        <dbReference type="SAM" id="MobiDB-lite"/>
    </source>
</evidence>
<evidence type="ECO:0000313" key="2">
    <source>
        <dbReference type="EMBL" id="QDU46317.1"/>
    </source>
</evidence>
<gene>
    <name evidence="2" type="ORF">Mal52_48360</name>
</gene>
<organism evidence="2 3">
    <name type="scientific">Symmachiella dynata</name>
    <dbReference type="NCBI Taxonomy" id="2527995"/>
    <lineage>
        <taxon>Bacteria</taxon>
        <taxon>Pseudomonadati</taxon>
        <taxon>Planctomycetota</taxon>
        <taxon>Planctomycetia</taxon>
        <taxon>Planctomycetales</taxon>
        <taxon>Planctomycetaceae</taxon>
        <taxon>Symmachiella</taxon>
    </lineage>
</organism>
<protein>
    <recommendedName>
        <fullName evidence="4">OstA-like protein</fullName>
    </recommendedName>
</protein>
<accession>A0A517ZV04</accession>
<evidence type="ECO:0008006" key="4">
    <source>
        <dbReference type="Google" id="ProtNLM"/>
    </source>
</evidence>
<name>A0A517ZV04_9PLAN</name>
<dbReference type="KEGG" id="sdyn:Mal52_48360"/>
<dbReference type="EMBL" id="CP036276">
    <property type="protein sequence ID" value="QDU46317.1"/>
    <property type="molecule type" value="Genomic_DNA"/>
</dbReference>
<feature type="region of interest" description="Disordered" evidence="1">
    <location>
        <begin position="542"/>
        <end position="637"/>
    </location>
</feature>
<feature type="compositionally biased region" description="Low complexity" evidence="1">
    <location>
        <begin position="615"/>
        <end position="629"/>
    </location>
</feature>
<dbReference type="RefSeq" id="WP_145378845.1">
    <property type="nucleotide sequence ID" value="NZ_CP036276.1"/>
</dbReference>
<sequence length="1068" mass="120201">MLKRLAITILATGSLCGAYGLYALCVTPMVQREIPVVQQQVKPRVVEPGKRGQRNEISTKHLPDSKWAWDALYQFHDGNRYIFTEKWERKPEVPSNIPGANGTKGEIEFTPFAMVIVNEDDPSEPPYTLVSRSAELHFENGFESTNYNPGRIVGGALKGVYEIRGPQGLWARGRNFFFQENPPRNPQFANAGDASPKAWSDDKVVFEYDGHRGTGHGLELKLIPDSKSNSRDKPAIAGIHTIRLRDHVEMHLLKAGSRPGQPDERVQINSDGPFVFDMVSNTVSFSEVVKVIRRTLEGNDTLDSDMLHIVFREVKKIVEQPAEEADAAPPRKKKSSKREFSRLLATGKRVLLKSQHNNVNATMQELTYDGDKKQIVMKDGHRVHVRQKNNDFYCPELTINQDENNEIISILGRGVGFMTSSDPDTHQFAYRAEWQKQIWKRPDPKSDQDILEFQEGARLLQYNKMGIEAELIRVWLEEDKAPRTAKTARGDDDAFGASRNMKIQRLLARTNVVFAANQPEMSGSTKKLEVWFEEGKIPRIDETALTTPAPRERLVKLNYQRPQKRQRRPSSRTTLAGKASQPPHRLTSRSRGRGQALASTEDEISASALDAQASPDRAAPPQQLRQPPANDQEPYLIDADRIQIRVIREGEEHHVSEVRTVGHVSIIQEHNNGDEPLTIDCHKMTILNEDQTNDHQKIWIQGTPADEHTPEMRAHLRDKGMHVEGLEIFTNRRENRIQVGGAGLMQRPVANRLDGQELQTPELLTVWWNERMTFDGLHARFYDNVRIVLEDSELTCGQMDVELTNRISLIERDGDPRQVAEIRKVICRDGVRMDSKQFEGNLLVGTHRGEIFELAMNQVTGEMTSSGGGWMESWRRDNGKGGALGPGISASSNRSVRSGDVQEWKYTKITFRGHMTGNISSFSDSNSAAMTKFHDDVVVIYGPVKRPTQVIDPDDLPEMGGMLESDTLRVRRLPATNQSTKPYITLLATGNARLDGQKYWGRADEVTYDGSIGQYTLRTAPKKGYAEFGVRERFQGKRSAGSKAQQFIVNELTGEGRIINGASIGGGY</sequence>
<evidence type="ECO:0000313" key="3">
    <source>
        <dbReference type="Proteomes" id="UP000319383"/>
    </source>
</evidence>